<evidence type="ECO:0000256" key="4">
    <source>
        <dbReference type="SAM" id="Coils"/>
    </source>
</evidence>
<dbReference type="AlphaFoldDB" id="A0A1R2AMC8"/>
<sequence>MSENLSCPYNKSRIISADKFICDSAKCGESNPSINEIQCPYNSEHFVKPSHYSHHIIKECEQRPSQHQINKIVECNQVKNEQKEEEKKTKTKEDKNHKNSLKKQEPYVSENIVSEIPTADPTPEHEMRISRNEVKKGEGFILHKVKITSKEEEAKEEEKRKQALEEEKKKVLEEERKKDCQSQIF</sequence>
<evidence type="ECO:0000256" key="5">
    <source>
        <dbReference type="SAM" id="MobiDB-lite"/>
    </source>
</evidence>
<evidence type="ECO:0000259" key="6">
    <source>
        <dbReference type="Pfam" id="PF05253"/>
    </source>
</evidence>
<evidence type="ECO:0000313" key="7">
    <source>
        <dbReference type="EMBL" id="OMJ65677.1"/>
    </source>
</evidence>
<feature type="compositionally biased region" description="Basic and acidic residues" evidence="5">
    <location>
        <begin position="122"/>
        <end position="133"/>
    </location>
</feature>
<name>A0A1R2AMC8_9CILI</name>
<feature type="domain" description="CHHC U11-48K-type" evidence="6">
    <location>
        <begin position="37"/>
        <end position="58"/>
    </location>
</feature>
<dbReference type="GO" id="GO:0008270">
    <property type="term" value="F:zinc ion binding"/>
    <property type="evidence" value="ECO:0007669"/>
    <property type="project" value="UniProtKB-KW"/>
</dbReference>
<evidence type="ECO:0000256" key="1">
    <source>
        <dbReference type="ARBA" id="ARBA00022723"/>
    </source>
</evidence>
<organism evidence="7 8">
    <name type="scientific">Stentor coeruleus</name>
    <dbReference type="NCBI Taxonomy" id="5963"/>
    <lineage>
        <taxon>Eukaryota</taxon>
        <taxon>Sar</taxon>
        <taxon>Alveolata</taxon>
        <taxon>Ciliophora</taxon>
        <taxon>Postciliodesmatophora</taxon>
        <taxon>Heterotrichea</taxon>
        <taxon>Heterotrichida</taxon>
        <taxon>Stentoridae</taxon>
        <taxon>Stentor</taxon>
    </lineage>
</organism>
<keyword evidence="8" id="KW-1185">Reference proteome</keyword>
<keyword evidence="3" id="KW-0862">Zinc</keyword>
<feature type="compositionally biased region" description="Basic and acidic residues" evidence="5">
    <location>
        <begin position="80"/>
        <end position="105"/>
    </location>
</feature>
<keyword evidence="1" id="KW-0479">Metal-binding</keyword>
<keyword evidence="2" id="KW-0863">Zinc-finger</keyword>
<gene>
    <name evidence="7" type="ORF">SteCoe_37802</name>
</gene>
<dbReference type="Proteomes" id="UP000187209">
    <property type="component" value="Unassembled WGS sequence"/>
</dbReference>
<proteinExistence type="predicted"/>
<comment type="caution">
    <text evidence="7">The sequence shown here is derived from an EMBL/GenBank/DDBJ whole genome shotgun (WGS) entry which is preliminary data.</text>
</comment>
<evidence type="ECO:0000256" key="2">
    <source>
        <dbReference type="ARBA" id="ARBA00022771"/>
    </source>
</evidence>
<dbReference type="InterPro" id="IPR022776">
    <property type="entry name" value="TRM13/UPF0224_CHHC_Znf_dom"/>
</dbReference>
<reference evidence="7 8" key="1">
    <citation type="submission" date="2016-11" db="EMBL/GenBank/DDBJ databases">
        <title>The macronuclear genome of Stentor coeruleus: a giant cell with tiny introns.</title>
        <authorList>
            <person name="Slabodnick M."/>
            <person name="Ruby J.G."/>
            <person name="Reiff S.B."/>
            <person name="Swart E.C."/>
            <person name="Gosai S."/>
            <person name="Prabakaran S."/>
            <person name="Witkowska E."/>
            <person name="Larue G.E."/>
            <person name="Fisher S."/>
            <person name="Freeman R.M."/>
            <person name="Gunawardena J."/>
            <person name="Chu W."/>
            <person name="Stover N.A."/>
            <person name="Gregory B.D."/>
            <person name="Nowacki M."/>
            <person name="Derisi J."/>
            <person name="Roy S.W."/>
            <person name="Marshall W.F."/>
            <person name="Sood P."/>
        </authorList>
    </citation>
    <scope>NUCLEOTIDE SEQUENCE [LARGE SCALE GENOMIC DNA]</scope>
    <source>
        <strain evidence="7">WM001</strain>
    </source>
</reference>
<dbReference type="Pfam" id="PF05253">
    <property type="entry name" value="zf-U11-48K"/>
    <property type="match status" value="1"/>
</dbReference>
<dbReference type="EMBL" id="MPUH01002001">
    <property type="protein sequence ID" value="OMJ65677.1"/>
    <property type="molecule type" value="Genomic_DNA"/>
</dbReference>
<accession>A0A1R2AMC8</accession>
<evidence type="ECO:0000256" key="3">
    <source>
        <dbReference type="ARBA" id="ARBA00022833"/>
    </source>
</evidence>
<protein>
    <recommendedName>
        <fullName evidence="6">CHHC U11-48K-type domain-containing protein</fullName>
    </recommendedName>
</protein>
<feature type="region of interest" description="Disordered" evidence="5">
    <location>
        <begin position="79"/>
        <end position="133"/>
    </location>
</feature>
<feature type="coiled-coil region" evidence="4">
    <location>
        <begin position="147"/>
        <end position="181"/>
    </location>
</feature>
<keyword evidence="4" id="KW-0175">Coiled coil</keyword>
<evidence type="ECO:0000313" key="8">
    <source>
        <dbReference type="Proteomes" id="UP000187209"/>
    </source>
</evidence>